<reference evidence="1 2" key="1">
    <citation type="journal article" date="2019" name="Nat. Ecol. Evol.">
        <title>Megaphylogeny resolves global patterns of mushroom evolution.</title>
        <authorList>
            <person name="Varga T."/>
            <person name="Krizsan K."/>
            <person name="Foldi C."/>
            <person name="Dima B."/>
            <person name="Sanchez-Garcia M."/>
            <person name="Sanchez-Ramirez S."/>
            <person name="Szollosi G.J."/>
            <person name="Szarkandi J.G."/>
            <person name="Papp V."/>
            <person name="Albert L."/>
            <person name="Andreopoulos W."/>
            <person name="Angelini C."/>
            <person name="Antonin V."/>
            <person name="Barry K.W."/>
            <person name="Bougher N.L."/>
            <person name="Buchanan P."/>
            <person name="Buyck B."/>
            <person name="Bense V."/>
            <person name="Catcheside P."/>
            <person name="Chovatia M."/>
            <person name="Cooper J."/>
            <person name="Damon W."/>
            <person name="Desjardin D."/>
            <person name="Finy P."/>
            <person name="Geml J."/>
            <person name="Haridas S."/>
            <person name="Hughes K."/>
            <person name="Justo A."/>
            <person name="Karasinski D."/>
            <person name="Kautmanova I."/>
            <person name="Kiss B."/>
            <person name="Kocsube S."/>
            <person name="Kotiranta H."/>
            <person name="LaButti K.M."/>
            <person name="Lechner B.E."/>
            <person name="Liimatainen K."/>
            <person name="Lipzen A."/>
            <person name="Lukacs Z."/>
            <person name="Mihaltcheva S."/>
            <person name="Morgado L.N."/>
            <person name="Niskanen T."/>
            <person name="Noordeloos M.E."/>
            <person name="Ohm R.A."/>
            <person name="Ortiz-Santana B."/>
            <person name="Ovrebo C."/>
            <person name="Racz N."/>
            <person name="Riley R."/>
            <person name="Savchenko A."/>
            <person name="Shiryaev A."/>
            <person name="Soop K."/>
            <person name="Spirin V."/>
            <person name="Szebenyi C."/>
            <person name="Tomsovsky M."/>
            <person name="Tulloss R.E."/>
            <person name="Uehling J."/>
            <person name="Grigoriev I.V."/>
            <person name="Vagvolgyi C."/>
            <person name="Papp T."/>
            <person name="Martin F.M."/>
            <person name="Miettinen O."/>
            <person name="Hibbett D.S."/>
            <person name="Nagy L.G."/>
        </authorList>
    </citation>
    <scope>NUCLEOTIDE SEQUENCE [LARGE SCALE GENOMIC DNA]</scope>
    <source>
        <strain evidence="1 2">NL-1719</strain>
    </source>
</reference>
<proteinExistence type="predicted"/>
<protein>
    <submittedName>
        <fullName evidence="1">Uncharacterized protein</fullName>
    </submittedName>
</protein>
<evidence type="ECO:0000313" key="2">
    <source>
        <dbReference type="Proteomes" id="UP000308600"/>
    </source>
</evidence>
<dbReference type="Proteomes" id="UP000308600">
    <property type="component" value="Unassembled WGS sequence"/>
</dbReference>
<sequence>MRSSILRQSALDAFPAELLDLILSENRPNYDFFEVEKGSTRRWRKPAGWKQYLNAVYTLAQLRAVSKSWYNFITPLLYNKFVLPTHPEDEFKRIGNALALHPDLVHHLVIRGLGGDGADHQASKRLCACLSMCTNVRNLEIVDPKRILWHGSEGKGLKIFRSLPPTMPLKSLVLRFLDEPDATVFATSTILVGLGDLVKGLVELEIHKRVWSEMGDPRQVREKLKLPAAFPNLERLYVSGGLDMNAMQLGRLFSRIVRVENPTAQQPQDDVAMGVLDEGKPKPTAAGKTTSPLRDLTLCKYTYERITRPEVITNILTTNNLGMGLTTLRIRLRPTWNGTYQLETFPYIIIKHCPALTTLLYMIPCPEHFLKSVPATISTLGILISPAQPRPPYPWLAPQVAEQLSGFICSADALIEYICRRGSKKGLKNLIVGWDKALRYQRQREPEILEEACWVAGMTFSTDPGF</sequence>
<dbReference type="EMBL" id="ML208269">
    <property type="protein sequence ID" value="TFK74333.1"/>
    <property type="molecule type" value="Genomic_DNA"/>
</dbReference>
<gene>
    <name evidence="1" type="ORF">BDN72DRAFT_833685</name>
</gene>
<evidence type="ECO:0000313" key="1">
    <source>
        <dbReference type="EMBL" id="TFK74333.1"/>
    </source>
</evidence>
<accession>A0ACD3B7N8</accession>
<keyword evidence="2" id="KW-1185">Reference proteome</keyword>
<name>A0ACD3B7N8_9AGAR</name>
<organism evidence="1 2">
    <name type="scientific">Pluteus cervinus</name>
    <dbReference type="NCBI Taxonomy" id="181527"/>
    <lineage>
        <taxon>Eukaryota</taxon>
        <taxon>Fungi</taxon>
        <taxon>Dikarya</taxon>
        <taxon>Basidiomycota</taxon>
        <taxon>Agaricomycotina</taxon>
        <taxon>Agaricomycetes</taxon>
        <taxon>Agaricomycetidae</taxon>
        <taxon>Agaricales</taxon>
        <taxon>Pluteineae</taxon>
        <taxon>Pluteaceae</taxon>
        <taxon>Pluteus</taxon>
    </lineage>
</organism>